<reference evidence="2 3" key="1">
    <citation type="journal article" date="2021" name="BMC Genomics">
        <title>Datura genome reveals duplications of psychoactive alkaloid biosynthetic genes and high mutation rate following tissue culture.</title>
        <authorList>
            <person name="Rajewski A."/>
            <person name="Carter-House D."/>
            <person name="Stajich J."/>
            <person name="Litt A."/>
        </authorList>
    </citation>
    <scope>NUCLEOTIDE SEQUENCE [LARGE SCALE GENOMIC DNA]</scope>
    <source>
        <strain evidence="2">AR-01</strain>
    </source>
</reference>
<protein>
    <submittedName>
        <fullName evidence="2">Uncharacterized protein</fullName>
    </submittedName>
</protein>
<sequence>MENETYLGGPWQPRGGLSGWIQAAKSGGRLGGLSDRSGMENETDLGGPWQPKGGLSDRSDIERVRLGGVPCCGVHEEGYLTVLAWRMRPAVDLGSLGRLSDWILACGNEAWRLRPRKKD</sequence>
<dbReference type="EMBL" id="JACEIK010004048">
    <property type="protein sequence ID" value="MCD9643992.1"/>
    <property type="molecule type" value="Genomic_DNA"/>
</dbReference>
<name>A0ABS8VBX9_DATST</name>
<feature type="region of interest" description="Disordered" evidence="1">
    <location>
        <begin position="29"/>
        <end position="57"/>
    </location>
</feature>
<accession>A0ABS8VBX9</accession>
<proteinExistence type="predicted"/>
<comment type="caution">
    <text evidence="2">The sequence shown here is derived from an EMBL/GenBank/DDBJ whole genome shotgun (WGS) entry which is preliminary data.</text>
</comment>
<keyword evidence="3" id="KW-1185">Reference proteome</keyword>
<organism evidence="2 3">
    <name type="scientific">Datura stramonium</name>
    <name type="common">Jimsonweed</name>
    <name type="synonym">Common thornapple</name>
    <dbReference type="NCBI Taxonomy" id="4076"/>
    <lineage>
        <taxon>Eukaryota</taxon>
        <taxon>Viridiplantae</taxon>
        <taxon>Streptophyta</taxon>
        <taxon>Embryophyta</taxon>
        <taxon>Tracheophyta</taxon>
        <taxon>Spermatophyta</taxon>
        <taxon>Magnoliopsida</taxon>
        <taxon>eudicotyledons</taxon>
        <taxon>Gunneridae</taxon>
        <taxon>Pentapetalae</taxon>
        <taxon>asterids</taxon>
        <taxon>lamiids</taxon>
        <taxon>Solanales</taxon>
        <taxon>Solanaceae</taxon>
        <taxon>Solanoideae</taxon>
        <taxon>Datureae</taxon>
        <taxon>Datura</taxon>
    </lineage>
</organism>
<evidence type="ECO:0000256" key="1">
    <source>
        <dbReference type="SAM" id="MobiDB-lite"/>
    </source>
</evidence>
<evidence type="ECO:0000313" key="2">
    <source>
        <dbReference type="EMBL" id="MCD9643992.1"/>
    </source>
</evidence>
<dbReference type="Proteomes" id="UP000823775">
    <property type="component" value="Unassembled WGS sequence"/>
</dbReference>
<gene>
    <name evidence="2" type="ORF">HAX54_031906</name>
</gene>
<evidence type="ECO:0000313" key="3">
    <source>
        <dbReference type="Proteomes" id="UP000823775"/>
    </source>
</evidence>